<dbReference type="EMBL" id="JAWDJW010008439">
    <property type="protein sequence ID" value="KAK3060606.1"/>
    <property type="molecule type" value="Genomic_DNA"/>
</dbReference>
<evidence type="ECO:0000313" key="2">
    <source>
        <dbReference type="Proteomes" id="UP001186974"/>
    </source>
</evidence>
<sequence length="415" mass="44959">MEDLPAILHRLSLQLFCPDYCPPDEAVTASKAANTTTSIDPMASPPQDAVDDGVYTSPFSLDDPTETHASFSQKNLLRLGALTESHKTLSLFTPRIRDAVFRAWAGAAERGEYSGTHTPTFASSGLSRAASSLYTATSSTYSFNGTTETESTSSRPALSSYGSTVSGSGMTGSRGQRRKRNHRVVNLRRTTQEDASDTASVSTGTEESTPPPSIFMSAPASVREEREDELVTPPRSPNHKVRCQNRQDHTEETPRRATPMAAGSPTPRPDKKAKAKSKDRIPTFDLEPPPSYQHQATSKSSQRPGLAPLSRSQYPYASSSSSAPSSASLPMLRSYSMDKLHYPSHHVATPPPLAQESSGGILEQAWMMKMATEIARKVREERERVEAAGSVGGSGRKQDGWEADREETPPPAYGL</sequence>
<proteinExistence type="predicted"/>
<keyword evidence="2" id="KW-1185">Reference proteome</keyword>
<comment type="caution">
    <text evidence="1">The sequence shown here is derived from an EMBL/GenBank/DDBJ whole genome shotgun (WGS) entry which is preliminary data.</text>
</comment>
<organism evidence="1 2">
    <name type="scientific">Coniosporium uncinatum</name>
    <dbReference type="NCBI Taxonomy" id="93489"/>
    <lineage>
        <taxon>Eukaryota</taxon>
        <taxon>Fungi</taxon>
        <taxon>Dikarya</taxon>
        <taxon>Ascomycota</taxon>
        <taxon>Pezizomycotina</taxon>
        <taxon>Dothideomycetes</taxon>
        <taxon>Dothideomycetes incertae sedis</taxon>
        <taxon>Coniosporium</taxon>
    </lineage>
</organism>
<name>A0ACC3D1X7_9PEZI</name>
<accession>A0ACC3D1X7</accession>
<dbReference type="Proteomes" id="UP001186974">
    <property type="component" value="Unassembled WGS sequence"/>
</dbReference>
<gene>
    <name evidence="1" type="ORF">LTS18_008175</name>
</gene>
<evidence type="ECO:0000313" key="1">
    <source>
        <dbReference type="EMBL" id="KAK3060606.1"/>
    </source>
</evidence>
<protein>
    <submittedName>
        <fullName evidence="1">Uncharacterized protein</fullName>
    </submittedName>
</protein>
<reference evidence="1" key="1">
    <citation type="submission" date="2024-09" db="EMBL/GenBank/DDBJ databases">
        <title>Black Yeasts Isolated from many extreme environments.</title>
        <authorList>
            <person name="Coleine C."/>
            <person name="Stajich J.E."/>
            <person name="Selbmann L."/>
        </authorList>
    </citation>
    <scope>NUCLEOTIDE SEQUENCE</scope>
    <source>
        <strain evidence="1">CCFEE 5737</strain>
    </source>
</reference>